<keyword evidence="4" id="KW-0804">Transcription</keyword>
<name>A0A227KRK6_9BURK</name>
<dbReference type="GO" id="GO:0003677">
    <property type="term" value="F:DNA binding"/>
    <property type="evidence" value="ECO:0007669"/>
    <property type="project" value="UniProtKB-KW"/>
</dbReference>
<evidence type="ECO:0000256" key="3">
    <source>
        <dbReference type="ARBA" id="ARBA00023125"/>
    </source>
</evidence>
<sequence length="318" mass="35320">MNPNSSSPLHALRLDTWHLVRRVAQLGSMNKTAADAGLDVGRISSKIRALEAELGFEIFRRNPHSVALTARGTAMLTEISPLLDQFERCLQKFSTSSDSIKRTLKIKVPNGTIPVFIRWFKAFREEFPDFDIELTDNKSIDLGSQMGFDVAVFCNLNQKPPGPIERLGDVPTFLVASPKYLETHQKIISPGDLDSHCLISCFNWNTSLRCLYGPDGATISVKAQHFFCVDCSQSCLQAALEGIGIGWGVPLILCRDALSRGDLIRLLHPFETVGLSYYLSETKPVSLPSGKTLGEWIANHWQMEFGHLTRLSPAFALD</sequence>
<reference evidence="7" key="1">
    <citation type="submission" date="2017-05" db="EMBL/GenBank/DDBJ databases">
        <title>Improved OligoMM genomes.</title>
        <authorList>
            <person name="Garzetti D."/>
        </authorList>
    </citation>
    <scope>NUCLEOTIDE SEQUENCE [LARGE SCALE GENOMIC DNA]</scope>
    <source>
        <strain evidence="7">YL45</strain>
    </source>
</reference>
<keyword evidence="7" id="KW-1185">Reference proteome</keyword>
<dbReference type="InterPro" id="IPR058163">
    <property type="entry name" value="LysR-type_TF_proteobact-type"/>
</dbReference>
<dbReference type="InterPro" id="IPR005119">
    <property type="entry name" value="LysR_subst-bd"/>
</dbReference>
<organism evidence="6 7">
    <name type="scientific">Turicimonas muris</name>
    <dbReference type="NCBI Taxonomy" id="1796652"/>
    <lineage>
        <taxon>Bacteria</taxon>
        <taxon>Pseudomonadati</taxon>
        <taxon>Pseudomonadota</taxon>
        <taxon>Betaproteobacteria</taxon>
        <taxon>Burkholderiales</taxon>
        <taxon>Sutterellaceae</taxon>
        <taxon>Turicimonas</taxon>
    </lineage>
</organism>
<dbReference type="RefSeq" id="WP_066591219.1">
    <property type="nucleotide sequence ID" value="NZ_CANAQH010000018.1"/>
</dbReference>
<evidence type="ECO:0000313" key="7">
    <source>
        <dbReference type="Proteomes" id="UP000214610"/>
    </source>
</evidence>
<dbReference type="PANTHER" id="PTHR30537">
    <property type="entry name" value="HTH-TYPE TRANSCRIPTIONAL REGULATOR"/>
    <property type="match status" value="1"/>
</dbReference>
<dbReference type="Gene3D" id="1.10.10.10">
    <property type="entry name" value="Winged helix-like DNA-binding domain superfamily/Winged helix DNA-binding domain"/>
    <property type="match status" value="1"/>
</dbReference>
<dbReference type="GO" id="GO:0003700">
    <property type="term" value="F:DNA-binding transcription factor activity"/>
    <property type="evidence" value="ECO:0007669"/>
    <property type="project" value="InterPro"/>
</dbReference>
<evidence type="ECO:0000313" key="6">
    <source>
        <dbReference type="EMBL" id="OXE51132.1"/>
    </source>
</evidence>
<dbReference type="Pfam" id="PF00126">
    <property type="entry name" value="HTH_1"/>
    <property type="match status" value="1"/>
</dbReference>
<evidence type="ECO:0000256" key="4">
    <source>
        <dbReference type="ARBA" id="ARBA00023163"/>
    </source>
</evidence>
<dbReference type="Gene3D" id="3.40.190.290">
    <property type="match status" value="1"/>
</dbReference>
<dbReference type="Pfam" id="PF03466">
    <property type="entry name" value="LysR_substrate"/>
    <property type="match status" value="1"/>
</dbReference>
<dbReference type="SUPFAM" id="SSF53850">
    <property type="entry name" value="Periplasmic binding protein-like II"/>
    <property type="match status" value="1"/>
</dbReference>
<dbReference type="InterPro" id="IPR036388">
    <property type="entry name" value="WH-like_DNA-bd_sf"/>
</dbReference>
<evidence type="ECO:0000256" key="1">
    <source>
        <dbReference type="ARBA" id="ARBA00009437"/>
    </source>
</evidence>
<keyword evidence="3" id="KW-0238">DNA-binding</keyword>
<protein>
    <submittedName>
        <fullName evidence="6">LysR family transcriptional regulator</fullName>
    </submittedName>
</protein>
<dbReference type="GeneID" id="78363341"/>
<feature type="domain" description="HTH lysR-type" evidence="5">
    <location>
        <begin position="12"/>
        <end position="69"/>
    </location>
</feature>
<dbReference type="PANTHER" id="PTHR30537:SF5">
    <property type="entry name" value="HTH-TYPE TRANSCRIPTIONAL ACTIVATOR TTDR-RELATED"/>
    <property type="match status" value="1"/>
</dbReference>
<dbReference type="Proteomes" id="UP000214610">
    <property type="component" value="Unassembled WGS sequence"/>
</dbReference>
<gene>
    <name evidence="6" type="ORF">ADH67_02240</name>
</gene>
<keyword evidence="2" id="KW-0805">Transcription regulation</keyword>
<dbReference type="InterPro" id="IPR036390">
    <property type="entry name" value="WH_DNA-bd_sf"/>
</dbReference>
<evidence type="ECO:0000259" key="5">
    <source>
        <dbReference type="PROSITE" id="PS50931"/>
    </source>
</evidence>
<dbReference type="InterPro" id="IPR000847">
    <property type="entry name" value="LysR_HTH_N"/>
</dbReference>
<accession>A0A227KRK6</accession>
<dbReference type="SUPFAM" id="SSF46785">
    <property type="entry name" value="Winged helix' DNA-binding domain"/>
    <property type="match status" value="1"/>
</dbReference>
<proteinExistence type="inferred from homology"/>
<comment type="caution">
    <text evidence="6">The sequence shown here is derived from an EMBL/GenBank/DDBJ whole genome shotgun (WGS) entry which is preliminary data.</text>
</comment>
<dbReference type="EMBL" id="NHMP01000001">
    <property type="protein sequence ID" value="OXE51132.1"/>
    <property type="molecule type" value="Genomic_DNA"/>
</dbReference>
<dbReference type="AlphaFoldDB" id="A0A227KRK6"/>
<dbReference type="PROSITE" id="PS50931">
    <property type="entry name" value="HTH_LYSR"/>
    <property type="match status" value="1"/>
</dbReference>
<comment type="similarity">
    <text evidence="1">Belongs to the LysR transcriptional regulatory family.</text>
</comment>
<evidence type="ECO:0000256" key="2">
    <source>
        <dbReference type="ARBA" id="ARBA00023015"/>
    </source>
</evidence>